<evidence type="ECO:0000256" key="3">
    <source>
        <dbReference type="ARBA" id="ARBA00023242"/>
    </source>
</evidence>
<proteinExistence type="predicted"/>
<dbReference type="EMBL" id="JANBPU010000145">
    <property type="protein sequence ID" value="KAJ1915458.1"/>
    <property type="molecule type" value="Genomic_DNA"/>
</dbReference>
<feature type="compositionally biased region" description="Low complexity" evidence="4">
    <location>
        <begin position="883"/>
        <end position="892"/>
    </location>
</feature>
<protein>
    <submittedName>
        <fullName evidence="6">mRNA 3'-end-processing protein rna14</fullName>
    </submittedName>
</protein>
<feature type="compositionally biased region" description="Acidic residues" evidence="4">
    <location>
        <begin position="630"/>
        <end position="644"/>
    </location>
</feature>
<evidence type="ECO:0000259" key="5">
    <source>
        <dbReference type="Pfam" id="PF05843"/>
    </source>
</evidence>
<dbReference type="SUPFAM" id="SSF48452">
    <property type="entry name" value="TPR-like"/>
    <property type="match status" value="2"/>
</dbReference>
<dbReference type="OrthoDB" id="26282at2759"/>
<feature type="region of interest" description="Disordered" evidence="4">
    <location>
        <begin position="348"/>
        <end position="417"/>
    </location>
</feature>
<dbReference type="GO" id="GO:0031124">
    <property type="term" value="P:mRNA 3'-end processing"/>
    <property type="evidence" value="ECO:0007669"/>
    <property type="project" value="InterPro"/>
</dbReference>
<organism evidence="6 7">
    <name type="scientific">Mycoemilia scoparia</name>
    <dbReference type="NCBI Taxonomy" id="417184"/>
    <lineage>
        <taxon>Eukaryota</taxon>
        <taxon>Fungi</taxon>
        <taxon>Fungi incertae sedis</taxon>
        <taxon>Zoopagomycota</taxon>
        <taxon>Kickxellomycotina</taxon>
        <taxon>Kickxellomycetes</taxon>
        <taxon>Kickxellales</taxon>
        <taxon>Kickxellaceae</taxon>
        <taxon>Mycoemilia</taxon>
    </lineage>
</organism>
<comment type="subcellular location">
    <subcellularLocation>
        <location evidence="1">Nucleus</location>
    </subcellularLocation>
</comment>
<feature type="domain" description="Suppressor of forked" evidence="5">
    <location>
        <begin position="8"/>
        <end position="612"/>
    </location>
</feature>
<dbReference type="InterPro" id="IPR008847">
    <property type="entry name" value="Suf"/>
</dbReference>
<comment type="caution">
    <text evidence="6">The sequence shown here is derived from an EMBL/GenBank/DDBJ whole genome shotgun (WGS) entry which is preliminary data.</text>
</comment>
<dbReference type="GO" id="GO:0003729">
    <property type="term" value="F:mRNA binding"/>
    <property type="evidence" value="ECO:0007669"/>
    <property type="project" value="TreeGrafter"/>
</dbReference>
<dbReference type="Proteomes" id="UP001150538">
    <property type="component" value="Unassembled WGS sequence"/>
</dbReference>
<dbReference type="GO" id="GO:0005634">
    <property type="term" value="C:nucleus"/>
    <property type="evidence" value="ECO:0007669"/>
    <property type="project" value="UniProtKB-SubCell"/>
</dbReference>
<evidence type="ECO:0000256" key="1">
    <source>
        <dbReference type="ARBA" id="ARBA00004123"/>
    </source>
</evidence>
<feature type="compositionally biased region" description="Polar residues" evidence="4">
    <location>
        <begin position="361"/>
        <end position="370"/>
    </location>
</feature>
<evidence type="ECO:0000256" key="2">
    <source>
        <dbReference type="ARBA" id="ARBA00022737"/>
    </source>
</evidence>
<dbReference type="Gene3D" id="1.25.40.1040">
    <property type="match status" value="2"/>
</dbReference>
<evidence type="ECO:0000313" key="7">
    <source>
        <dbReference type="Proteomes" id="UP001150538"/>
    </source>
</evidence>
<keyword evidence="2" id="KW-0677">Repeat</keyword>
<evidence type="ECO:0000313" key="6">
    <source>
        <dbReference type="EMBL" id="KAJ1915458.1"/>
    </source>
</evidence>
<reference evidence="6" key="1">
    <citation type="submission" date="2022-07" db="EMBL/GenBank/DDBJ databases">
        <title>Phylogenomic reconstructions and comparative analyses of Kickxellomycotina fungi.</title>
        <authorList>
            <person name="Reynolds N.K."/>
            <person name="Stajich J.E."/>
            <person name="Barry K."/>
            <person name="Grigoriev I.V."/>
            <person name="Crous P."/>
            <person name="Smith M.E."/>
        </authorList>
    </citation>
    <scope>NUCLEOTIDE SEQUENCE</scope>
    <source>
        <strain evidence="6">NBRC 100468</strain>
    </source>
</reference>
<dbReference type="InterPro" id="IPR045243">
    <property type="entry name" value="Rna14-like"/>
</dbReference>
<dbReference type="PANTHER" id="PTHR19980:SF0">
    <property type="entry name" value="CLEAVAGE STIMULATION FACTOR SUBUNIT 3"/>
    <property type="match status" value="1"/>
</dbReference>
<dbReference type="Pfam" id="PF05843">
    <property type="entry name" value="Suf"/>
    <property type="match status" value="1"/>
</dbReference>
<dbReference type="InterPro" id="IPR003107">
    <property type="entry name" value="HAT"/>
</dbReference>
<keyword evidence="3" id="KW-0539">Nucleus</keyword>
<feature type="compositionally biased region" description="Basic and acidic residues" evidence="4">
    <location>
        <begin position="348"/>
        <end position="357"/>
    </location>
</feature>
<gene>
    <name evidence="6" type="primary">RNA14</name>
    <name evidence="6" type="ORF">H4219_004309</name>
</gene>
<dbReference type="AlphaFoldDB" id="A0A9W8DLN5"/>
<evidence type="ECO:0000256" key="4">
    <source>
        <dbReference type="SAM" id="MobiDB-lite"/>
    </source>
</evidence>
<keyword evidence="7" id="KW-1185">Reference proteome</keyword>
<name>A0A9W8DLN5_9FUNG</name>
<feature type="region of interest" description="Disordered" evidence="4">
    <location>
        <begin position="840"/>
        <end position="892"/>
    </location>
</feature>
<dbReference type="InterPro" id="IPR011990">
    <property type="entry name" value="TPR-like_helical_dom_sf"/>
</dbReference>
<dbReference type="PANTHER" id="PTHR19980">
    <property type="entry name" value="RNA CLEAVAGE STIMULATION FACTOR"/>
    <property type="match status" value="1"/>
</dbReference>
<feature type="region of interest" description="Disordered" evidence="4">
    <location>
        <begin position="623"/>
        <end position="644"/>
    </location>
</feature>
<feature type="compositionally biased region" description="Acidic residues" evidence="4">
    <location>
        <begin position="378"/>
        <end position="392"/>
    </location>
</feature>
<sequence>MTLGVEVDKENNPAMKREAYRRFLTRFPTAGRYWKELAQLELDSNSHQALVEIFTKTTDSVVSVDLWRIYIKFVNQVNSGPDGKIISEKRDEVASAYEYCLGYIGFDREAGVIWSDYIQFVLSEEVFHTWSMSKKVETARSLFHRAISIPLLNIEEIWKQYDAFENEQDKIRAKKNLGDVSAIYMTARSAMREMGRFFVAMQQHHPPYDLPVPPRWKESEIKYLEAWKNYISWEKANPLKLAPEIHQKRVLFTFKKALNYLRFYPEIWLEMTNFVDQYDHKEAISIISNARQTLPKSLAIGFMCAELNEADGNLNECTRVFDEMKEVTAKKFHAIEDKYAKRRQHLLEHSETSEKNKGPYTPSQVSTGQNIDYYDVSDSSDESSVDDNDDDTETRPVNTNLGPDLGGSQNDEMDEEFDDPNKDIEKATNHKLEKLERRLQDRLEQKRYTYTLICIMHIRYLLRTQGEKAARREFGESRKKAQYITYHLYVASALMEYHANNKKDVAGRIFAHFFDKFQGEVGFLSKYMEFLVQIGDGQNLRATFEKAVATNNDTDLKPLWNLISDYECNYGKLESMNALEKRRQGIFPEESIADRIISRYSYYDIDLISHKEFGFTYSHPSFEQVKDQEPGDEDDDTHDYEEGGDQILPKELKNITVASLTPGRFLNKKLLLTSINPKKYPRPNLGKWEQFKPKAQPYNPEEGAGADSLHHNRNEFNRSVPLLESKYLNKGDVATYIYEKLGTNSQYEGRRIETDHILNTLGQLTLPPSAMPTAVLQHALGPLTNTQNNFSGQNSPAYGDNNPFSPANASYGYNDFMSNSSGGGSGPNSATATASSFYERKSYDSTPPSSGGAHYKPRFSPYERHRDGGMGNKSYSHQGHGYGNNRFGNNQNNRGGFNRGGGNFGGFQRGGGRGGQRVGYKTKLTIFMLFKVTRNKS</sequence>
<dbReference type="SMART" id="SM00386">
    <property type="entry name" value="HAT"/>
    <property type="match status" value="6"/>
</dbReference>
<accession>A0A9W8DLN5</accession>